<feature type="domain" description="Major facilitator superfamily (MFS) profile" evidence="7">
    <location>
        <begin position="11"/>
        <end position="455"/>
    </location>
</feature>
<dbReference type="InterPro" id="IPR003663">
    <property type="entry name" value="Sugar/inositol_transpt"/>
</dbReference>
<dbReference type="PANTHER" id="PTHR48021">
    <property type="match status" value="1"/>
</dbReference>
<evidence type="ECO:0000256" key="2">
    <source>
        <dbReference type="ARBA" id="ARBA00022692"/>
    </source>
</evidence>
<evidence type="ECO:0000313" key="9">
    <source>
        <dbReference type="Proteomes" id="UP000823941"/>
    </source>
</evidence>
<evidence type="ECO:0000256" key="3">
    <source>
        <dbReference type="ARBA" id="ARBA00022989"/>
    </source>
</evidence>
<reference evidence="8 9" key="1">
    <citation type="submission" date="2021-06" db="EMBL/GenBank/DDBJ databases">
        <title>A haploid diamondback moth (Plutella xylostella L.) genome assembly resolves 31 chromosomes and identifies a diamide resistance mutation.</title>
        <authorList>
            <person name="Ward C.M."/>
            <person name="Perry K.D."/>
            <person name="Baker G."/>
            <person name="Powis K."/>
            <person name="Heckel D.G."/>
            <person name="Baxter S.W."/>
        </authorList>
    </citation>
    <scope>NUCLEOTIDE SEQUENCE [LARGE SCALE GENOMIC DNA]</scope>
    <source>
        <strain evidence="8 9">LV</strain>
        <tissue evidence="8">Single pupa</tissue>
    </source>
</reference>
<dbReference type="SUPFAM" id="SSF103473">
    <property type="entry name" value="MFS general substrate transporter"/>
    <property type="match status" value="1"/>
</dbReference>
<dbReference type="PRINTS" id="PR00171">
    <property type="entry name" value="SUGRTRNSPORT"/>
</dbReference>
<gene>
    <name evidence="8" type="ORF">JYU34_021520</name>
</gene>
<dbReference type="Pfam" id="PF00083">
    <property type="entry name" value="Sugar_tr"/>
    <property type="match status" value="1"/>
</dbReference>
<feature type="transmembrane region" description="Helical" evidence="6">
    <location>
        <begin position="79"/>
        <end position="96"/>
    </location>
</feature>
<evidence type="ECO:0000313" key="8">
    <source>
        <dbReference type="EMBL" id="KAG7296376.1"/>
    </source>
</evidence>
<dbReference type="PROSITE" id="PS00217">
    <property type="entry name" value="SUGAR_TRANSPORT_2"/>
    <property type="match status" value="1"/>
</dbReference>
<evidence type="ECO:0000256" key="1">
    <source>
        <dbReference type="ARBA" id="ARBA00004141"/>
    </source>
</evidence>
<evidence type="ECO:0000256" key="6">
    <source>
        <dbReference type="SAM" id="Phobius"/>
    </source>
</evidence>
<evidence type="ECO:0000256" key="4">
    <source>
        <dbReference type="ARBA" id="ARBA00023136"/>
    </source>
</evidence>
<protein>
    <recommendedName>
        <fullName evidence="7">Major facilitator superfamily (MFS) profile domain-containing protein</fullName>
    </recommendedName>
</protein>
<proteinExistence type="predicted"/>
<dbReference type="Proteomes" id="UP000823941">
    <property type="component" value="Chromosome 29"/>
</dbReference>
<feature type="transmembrane region" description="Helical" evidence="6">
    <location>
        <begin position="362"/>
        <end position="389"/>
    </location>
</feature>
<feature type="transmembrane region" description="Helical" evidence="6">
    <location>
        <begin position="401"/>
        <end position="420"/>
    </location>
</feature>
<keyword evidence="5" id="KW-0325">Glycoprotein</keyword>
<accession>A0ABQ7PTS3</accession>
<dbReference type="PROSITE" id="PS50850">
    <property type="entry name" value="MFS"/>
    <property type="match status" value="1"/>
</dbReference>
<feature type="transmembrane region" description="Helical" evidence="6">
    <location>
        <begin position="256"/>
        <end position="281"/>
    </location>
</feature>
<evidence type="ECO:0000259" key="7">
    <source>
        <dbReference type="PROSITE" id="PS50850"/>
    </source>
</evidence>
<keyword evidence="3 6" id="KW-1133">Transmembrane helix</keyword>
<dbReference type="Gene3D" id="1.20.1250.20">
    <property type="entry name" value="MFS general substrate transporter like domains"/>
    <property type="match status" value="1"/>
</dbReference>
<name>A0ABQ7PTS3_PLUXY</name>
<organism evidence="8 9">
    <name type="scientific">Plutella xylostella</name>
    <name type="common">Diamondback moth</name>
    <name type="synonym">Plutella maculipennis</name>
    <dbReference type="NCBI Taxonomy" id="51655"/>
    <lineage>
        <taxon>Eukaryota</taxon>
        <taxon>Metazoa</taxon>
        <taxon>Ecdysozoa</taxon>
        <taxon>Arthropoda</taxon>
        <taxon>Hexapoda</taxon>
        <taxon>Insecta</taxon>
        <taxon>Pterygota</taxon>
        <taxon>Neoptera</taxon>
        <taxon>Endopterygota</taxon>
        <taxon>Lepidoptera</taxon>
        <taxon>Glossata</taxon>
        <taxon>Ditrysia</taxon>
        <taxon>Yponomeutoidea</taxon>
        <taxon>Plutellidae</taxon>
        <taxon>Plutella</taxon>
    </lineage>
</organism>
<keyword evidence="4 6" id="KW-0472">Membrane</keyword>
<dbReference type="InterPro" id="IPR020846">
    <property type="entry name" value="MFS_dom"/>
</dbReference>
<keyword evidence="2 6" id="KW-0812">Transmembrane</keyword>
<feature type="transmembrane region" description="Helical" evidence="6">
    <location>
        <begin position="136"/>
        <end position="154"/>
    </location>
</feature>
<feature type="transmembrane region" description="Helical" evidence="6">
    <location>
        <begin position="328"/>
        <end position="350"/>
    </location>
</feature>
<dbReference type="EMBL" id="JAHIBW010000029">
    <property type="protein sequence ID" value="KAG7296376.1"/>
    <property type="molecule type" value="Genomic_DNA"/>
</dbReference>
<feature type="transmembrane region" description="Helical" evidence="6">
    <location>
        <begin position="102"/>
        <end position="124"/>
    </location>
</feature>
<comment type="caution">
    <text evidence="8">The sequence shown here is derived from an EMBL/GenBank/DDBJ whole genome shotgun (WGS) entry which is preliminary data.</text>
</comment>
<dbReference type="InterPro" id="IPR050549">
    <property type="entry name" value="MFS_Trehalose_Transporter"/>
</dbReference>
<keyword evidence="9" id="KW-1185">Reference proteome</keyword>
<dbReference type="InterPro" id="IPR036259">
    <property type="entry name" value="MFS_trans_sf"/>
</dbReference>
<dbReference type="InterPro" id="IPR005829">
    <property type="entry name" value="Sugar_transporter_CS"/>
</dbReference>
<feature type="transmembrane region" description="Helical" evidence="6">
    <location>
        <begin position="432"/>
        <end position="451"/>
    </location>
</feature>
<evidence type="ECO:0000256" key="5">
    <source>
        <dbReference type="ARBA" id="ARBA00023180"/>
    </source>
</evidence>
<dbReference type="InterPro" id="IPR005828">
    <property type="entry name" value="MFS_sugar_transport-like"/>
</dbReference>
<comment type="subcellular location">
    <subcellularLocation>
        <location evidence="1">Membrane</location>
        <topology evidence="1">Multi-pass membrane protein</topology>
    </subcellularLocation>
</comment>
<dbReference type="PANTHER" id="PTHR48021:SF1">
    <property type="entry name" value="GH07001P-RELATED"/>
    <property type="match status" value="1"/>
</dbReference>
<sequence>MVSPFFKQSFVVVGAAMSQMGHGAAYGYTATLVAHYTDDQGNKMSNTDLSWIGSVQSLSKIVAAYLTPFIMSKMGRQRAHLLSVIPILMHWLIFVFGKSIPVFITGRVLFGISAGIYGTIHNIIIAESTDPVNRGAFSTLSSLAIGVGVLWVHVWGNILAWRSSAAVSTIIPCVIAVMTFFSPETPSWLVSKQRYDEARKSFRWLRGDSQEIQNEIEDLIENDKAKCLETLMKPAKTSAVTDKIKNILTVIKTKEFYHPICICVSMIVLIEFTGMETIMMSYGNFILKSLLSKNYPKDVKWHLNFLDFLRPVSTLLSIIILKKFKRKVILRSSALMTISSLIFTSVYVYIRNEGYFQQTLLLDIFVMCLMSLYTVSFYLGLSSLSFVIIGEIIPLSYRGTGSAKAMSGYCVITFILLKSFPQMYSEIGVEGIFLIFSFVCLISFTILYILLPETKDLTLLEIENKFKPKKQVLEVEMNLMNTS</sequence>
<feature type="transmembrane region" description="Helical" evidence="6">
    <location>
        <begin position="160"/>
        <end position="181"/>
    </location>
</feature>